<keyword evidence="7 11" id="KW-0283">Flagellar rotation</keyword>
<dbReference type="Pfam" id="PF14842">
    <property type="entry name" value="FliG_N"/>
    <property type="match status" value="1"/>
</dbReference>
<dbReference type="PRINTS" id="PR00954">
    <property type="entry name" value="FLGMOTORFLIG"/>
</dbReference>
<organism evidence="15 16">
    <name type="scientific">Rhodosalinus sediminis</name>
    <dbReference type="NCBI Taxonomy" id="1940533"/>
    <lineage>
        <taxon>Bacteria</taxon>
        <taxon>Pseudomonadati</taxon>
        <taxon>Pseudomonadota</taxon>
        <taxon>Alphaproteobacteria</taxon>
        <taxon>Rhodobacterales</taxon>
        <taxon>Paracoccaceae</taxon>
        <taxon>Rhodosalinus</taxon>
    </lineage>
</organism>
<dbReference type="Proteomes" id="UP000257131">
    <property type="component" value="Unassembled WGS sequence"/>
</dbReference>
<dbReference type="InterPro" id="IPR011002">
    <property type="entry name" value="FliG_a-hlx"/>
</dbReference>
<evidence type="ECO:0000256" key="4">
    <source>
        <dbReference type="ARBA" id="ARBA00021870"/>
    </source>
</evidence>
<evidence type="ECO:0000313" key="16">
    <source>
        <dbReference type="Proteomes" id="UP000257131"/>
    </source>
</evidence>
<dbReference type="GO" id="GO:0071973">
    <property type="term" value="P:bacterial-type flagellum-dependent cell motility"/>
    <property type="evidence" value="ECO:0007669"/>
    <property type="project" value="InterPro"/>
</dbReference>
<keyword evidence="11" id="KW-0997">Cell inner membrane</keyword>
<keyword evidence="9 11" id="KW-0975">Bacterial flagellum</keyword>
<evidence type="ECO:0000256" key="6">
    <source>
        <dbReference type="ARBA" id="ARBA00022500"/>
    </source>
</evidence>
<dbReference type="SUPFAM" id="SSF48029">
    <property type="entry name" value="FliG"/>
    <property type="match status" value="2"/>
</dbReference>
<dbReference type="GO" id="GO:0003774">
    <property type="term" value="F:cytoskeletal motor activity"/>
    <property type="evidence" value="ECO:0007669"/>
    <property type="project" value="InterPro"/>
</dbReference>
<dbReference type="GO" id="GO:0006935">
    <property type="term" value="P:chemotaxis"/>
    <property type="evidence" value="ECO:0007669"/>
    <property type="project" value="UniProtKB-KW"/>
</dbReference>
<protein>
    <recommendedName>
        <fullName evidence="4 11">Flagellar motor switch protein FliG</fullName>
    </recommendedName>
</protein>
<keyword evidence="15" id="KW-0969">Cilium</keyword>
<dbReference type="PIRSF" id="PIRSF003161">
    <property type="entry name" value="FliG"/>
    <property type="match status" value="1"/>
</dbReference>
<feature type="domain" description="Flagellar motor switch protein FliG N-terminal" evidence="14">
    <location>
        <begin position="23"/>
        <end position="124"/>
    </location>
</feature>
<dbReference type="Pfam" id="PF01706">
    <property type="entry name" value="FliG_C"/>
    <property type="match status" value="1"/>
</dbReference>
<evidence type="ECO:0000256" key="9">
    <source>
        <dbReference type="ARBA" id="ARBA00023143"/>
    </source>
</evidence>
<keyword evidence="15" id="KW-0282">Flagellum</keyword>
<feature type="domain" description="Flagellar motor switch protein FliG C-terminal" evidence="12">
    <location>
        <begin position="236"/>
        <end position="342"/>
    </location>
</feature>
<proteinExistence type="inferred from homology"/>
<keyword evidence="16" id="KW-1185">Reference proteome</keyword>
<dbReference type="Gene3D" id="1.10.220.30">
    <property type="match status" value="3"/>
</dbReference>
<dbReference type="GO" id="GO:0005886">
    <property type="term" value="C:plasma membrane"/>
    <property type="evidence" value="ECO:0007669"/>
    <property type="project" value="UniProtKB-SubCell"/>
</dbReference>
<name>A0A3D9BXV1_9RHOB</name>
<evidence type="ECO:0000256" key="1">
    <source>
        <dbReference type="ARBA" id="ARBA00004117"/>
    </source>
</evidence>
<dbReference type="GO" id="GO:0009425">
    <property type="term" value="C:bacterial-type flagellum basal body"/>
    <property type="evidence" value="ECO:0007669"/>
    <property type="project" value="UniProtKB-SubCell"/>
</dbReference>
<feature type="domain" description="Flagellar motor switch protein FliG middle" evidence="13">
    <location>
        <begin position="133"/>
        <end position="206"/>
    </location>
</feature>
<dbReference type="NCBIfam" id="TIGR00207">
    <property type="entry name" value="fliG"/>
    <property type="match status" value="1"/>
</dbReference>
<keyword evidence="8 11" id="KW-0472">Membrane</keyword>
<comment type="caution">
    <text evidence="15">The sequence shown here is derived from an EMBL/GenBank/DDBJ whole genome shotgun (WGS) entry which is preliminary data.</text>
</comment>
<comment type="subcellular location">
    <subcellularLocation>
        <location evidence="1 11">Bacterial flagellum basal body</location>
    </subcellularLocation>
    <subcellularLocation>
        <location evidence="11">Cell inner membrane</location>
        <topology evidence="11">Peripheral membrane protein</topology>
        <orientation evidence="11">Cytoplasmic side</orientation>
    </subcellularLocation>
    <subcellularLocation>
        <location evidence="2">Cell membrane</location>
        <topology evidence="2">Peripheral membrane protein</topology>
        <orientation evidence="2">Cytoplasmic side</orientation>
    </subcellularLocation>
</comment>
<gene>
    <name evidence="15" type="primary">fliG</name>
    <name evidence="15" type="ORF">DRV84_01970</name>
</gene>
<evidence type="ECO:0000259" key="13">
    <source>
        <dbReference type="Pfam" id="PF14841"/>
    </source>
</evidence>
<dbReference type="InterPro" id="IPR023087">
    <property type="entry name" value="Flg_Motor_Flig_C"/>
</dbReference>
<keyword evidence="15" id="KW-0966">Cell projection</keyword>
<dbReference type="InterPro" id="IPR028263">
    <property type="entry name" value="FliG_N"/>
</dbReference>
<comment type="similarity">
    <text evidence="3 11">Belongs to the FliG family.</text>
</comment>
<accession>A0A3D9BXV1</accession>
<evidence type="ECO:0000256" key="8">
    <source>
        <dbReference type="ARBA" id="ARBA00023136"/>
    </source>
</evidence>
<evidence type="ECO:0000256" key="5">
    <source>
        <dbReference type="ARBA" id="ARBA00022475"/>
    </source>
</evidence>
<comment type="function">
    <text evidence="10 11">FliG is one of three proteins (FliG, FliN, FliM) that forms the rotor-mounted switch complex (C ring), located at the base of the basal body. This complex interacts with the CheY and CheZ chemotaxis proteins, in addition to contacting components of the motor that determine the direction of flagellar rotation.</text>
</comment>
<evidence type="ECO:0000256" key="10">
    <source>
        <dbReference type="ARBA" id="ARBA00025598"/>
    </source>
</evidence>
<dbReference type="PANTHER" id="PTHR30534">
    <property type="entry name" value="FLAGELLAR MOTOR SWITCH PROTEIN FLIG"/>
    <property type="match status" value="1"/>
</dbReference>
<evidence type="ECO:0000256" key="11">
    <source>
        <dbReference type="PIRNR" id="PIRNR003161"/>
    </source>
</evidence>
<evidence type="ECO:0000256" key="2">
    <source>
        <dbReference type="ARBA" id="ARBA00004413"/>
    </source>
</evidence>
<evidence type="ECO:0000259" key="12">
    <source>
        <dbReference type="Pfam" id="PF01706"/>
    </source>
</evidence>
<evidence type="ECO:0000256" key="7">
    <source>
        <dbReference type="ARBA" id="ARBA00022779"/>
    </source>
</evidence>
<sequence length="351" mass="38784">MDASRTWSSAAVQRPGSLPFERLTGPQKVAILMVLFGEDEAAALLRLLPPREVQELGAAMVDLSGVDHDTVEKVLDEFLDHIRQQTDVGIGTDAYTHNVVTKALGADRAQSVLSRITAQDAQRPIELLDWMDPATVVRLIEDEHPQIVALVIAALEPDLAAKVLNGLPEDQQSDIVRRISELRDIQPAALEELERVLHTKLKANTTLRASQIGGIKSAARIINYAKQDDEQRILRSIRKDDRDLVREIEENMFVFENLVKSDDRALQTLLREVPDERLVLALKGADEAVVERLLSCVSARAAAGVREDMEAMGPVRLSEVQTAQREITARARKLADEGRIVLAGRGGDELV</sequence>
<keyword evidence="6 11" id="KW-0145">Chemotaxis</keyword>
<dbReference type="InterPro" id="IPR000090">
    <property type="entry name" value="Flg_Motor_Flig"/>
</dbReference>
<evidence type="ECO:0000313" key="15">
    <source>
        <dbReference type="EMBL" id="REC58357.1"/>
    </source>
</evidence>
<dbReference type="OrthoDB" id="9780302at2"/>
<dbReference type="InterPro" id="IPR032779">
    <property type="entry name" value="FliG_M"/>
</dbReference>
<evidence type="ECO:0000259" key="14">
    <source>
        <dbReference type="Pfam" id="PF14842"/>
    </source>
</evidence>
<dbReference type="PANTHER" id="PTHR30534:SF0">
    <property type="entry name" value="FLAGELLAR MOTOR SWITCH PROTEIN FLIG"/>
    <property type="match status" value="1"/>
</dbReference>
<evidence type="ECO:0000256" key="3">
    <source>
        <dbReference type="ARBA" id="ARBA00010299"/>
    </source>
</evidence>
<dbReference type="AlphaFoldDB" id="A0A3D9BXV1"/>
<dbReference type="RefSeq" id="WP_115978085.1">
    <property type="nucleotide sequence ID" value="NZ_QOHR01000002.1"/>
</dbReference>
<dbReference type="EMBL" id="QOHR01000002">
    <property type="protein sequence ID" value="REC58357.1"/>
    <property type="molecule type" value="Genomic_DNA"/>
</dbReference>
<reference evidence="15 16" key="1">
    <citation type="journal article" date="2017" name="Int. J. Syst. Evol. Microbiol.">
        <title>Rhodosalinus sediminis gen. nov., sp. nov., isolated from marine saltern.</title>
        <authorList>
            <person name="Guo L.Y."/>
            <person name="Ling S.K."/>
            <person name="Li C.M."/>
            <person name="Chen G.J."/>
            <person name="Du Z.J."/>
        </authorList>
    </citation>
    <scope>NUCLEOTIDE SEQUENCE [LARGE SCALE GENOMIC DNA]</scope>
    <source>
        <strain evidence="15 16">WDN1C137</strain>
    </source>
</reference>
<dbReference type="Pfam" id="PF14841">
    <property type="entry name" value="FliG_M"/>
    <property type="match status" value="1"/>
</dbReference>
<keyword evidence="5 11" id="KW-1003">Cell membrane</keyword>